<dbReference type="GO" id="GO:0006357">
    <property type="term" value="P:regulation of transcription by RNA polymerase II"/>
    <property type="evidence" value="ECO:0007669"/>
    <property type="project" value="TreeGrafter"/>
</dbReference>
<dbReference type="AlphaFoldDB" id="A0A6A2Z409"/>
<dbReference type="InterPro" id="IPR001005">
    <property type="entry name" value="SANT/Myb"/>
</dbReference>
<dbReference type="GO" id="GO:0003677">
    <property type="term" value="F:DNA binding"/>
    <property type="evidence" value="ECO:0007669"/>
    <property type="project" value="UniProtKB-KW"/>
</dbReference>
<evidence type="ECO:0000256" key="3">
    <source>
        <dbReference type="SAM" id="Coils"/>
    </source>
</evidence>
<dbReference type="SMART" id="SM00717">
    <property type="entry name" value="SANT"/>
    <property type="match status" value="1"/>
</dbReference>
<dbReference type="Pfam" id="PF06584">
    <property type="entry name" value="DIRP"/>
    <property type="match status" value="1"/>
</dbReference>
<feature type="coiled-coil region" evidence="3">
    <location>
        <begin position="803"/>
        <end position="830"/>
    </location>
</feature>
<dbReference type="CDD" id="cd00167">
    <property type="entry name" value="SANT"/>
    <property type="match status" value="1"/>
</dbReference>
<dbReference type="SMART" id="SM01135">
    <property type="entry name" value="DIRP"/>
    <property type="match status" value="1"/>
</dbReference>
<evidence type="ECO:0000256" key="1">
    <source>
        <dbReference type="ARBA" id="ARBA00004123"/>
    </source>
</evidence>
<feature type="domain" description="SANT" evidence="5">
    <location>
        <begin position="41"/>
        <end position="84"/>
    </location>
</feature>
<dbReference type="Pfam" id="PF00249">
    <property type="entry name" value="Myb_DNA-binding"/>
    <property type="match status" value="1"/>
</dbReference>
<comment type="caution">
    <text evidence="6">The sequence shown here is derived from an EMBL/GenBank/DDBJ whole genome shotgun (WGS) entry which is preliminary data.</text>
</comment>
<accession>A0A6A2Z409</accession>
<dbReference type="InterPro" id="IPR033471">
    <property type="entry name" value="DIRP"/>
</dbReference>
<proteinExistence type="predicted"/>
<comment type="subcellular location">
    <subcellularLocation>
        <location evidence="1">Nucleus</location>
    </subcellularLocation>
</comment>
<dbReference type="Gene3D" id="1.20.58.1880">
    <property type="match status" value="1"/>
</dbReference>
<dbReference type="InterPro" id="IPR017884">
    <property type="entry name" value="SANT_dom"/>
</dbReference>
<organism evidence="6 7">
    <name type="scientific">Hibiscus syriacus</name>
    <name type="common">Rose of Sharon</name>
    <dbReference type="NCBI Taxonomy" id="106335"/>
    <lineage>
        <taxon>Eukaryota</taxon>
        <taxon>Viridiplantae</taxon>
        <taxon>Streptophyta</taxon>
        <taxon>Embryophyta</taxon>
        <taxon>Tracheophyta</taxon>
        <taxon>Spermatophyta</taxon>
        <taxon>Magnoliopsida</taxon>
        <taxon>eudicotyledons</taxon>
        <taxon>Gunneridae</taxon>
        <taxon>Pentapetalae</taxon>
        <taxon>rosids</taxon>
        <taxon>malvids</taxon>
        <taxon>Malvales</taxon>
        <taxon>Malvaceae</taxon>
        <taxon>Malvoideae</taxon>
        <taxon>Hibiscus</taxon>
    </lineage>
</organism>
<keyword evidence="2" id="KW-0539">Nucleus</keyword>
<protein>
    <submittedName>
        <fullName evidence="6">DIRP,Myb-like DNA-binding domain, putative isoform 3</fullName>
    </submittedName>
</protein>
<dbReference type="PANTHER" id="PTHR21689:SF5">
    <property type="entry name" value="PROTEIN ALWAYS EARLY 1-RELATED"/>
    <property type="match status" value="1"/>
</dbReference>
<keyword evidence="7" id="KW-1185">Reference proteome</keyword>
<dbReference type="GO" id="GO:0005654">
    <property type="term" value="C:nucleoplasm"/>
    <property type="evidence" value="ECO:0007669"/>
    <property type="project" value="TreeGrafter"/>
</dbReference>
<feature type="compositionally biased region" description="Basic and acidic residues" evidence="4">
    <location>
        <begin position="386"/>
        <end position="403"/>
    </location>
</feature>
<evidence type="ECO:0000256" key="4">
    <source>
        <dbReference type="SAM" id="MobiDB-lite"/>
    </source>
</evidence>
<dbReference type="InterPro" id="IPR009057">
    <property type="entry name" value="Homeodomain-like_sf"/>
</dbReference>
<dbReference type="EMBL" id="VEPZ02001213">
    <property type="protein sequence ID" value="KAE8686638.1"/>
    <property type="molecule type" value="Genomic_DNA"/>
</dbReference>
<name>A0A6A2Z409_HIBSY</name>
<dbReference type="Proteomes" id="UP000436088">
    <property type="component" value="Unassembled WGS sequence"/>
</dbReference>
<dbReference type="PROSITE" id="PS51293">
    <property type="entry name" value="SANT"/>
    <property type="match status" value="1"/>
</dbReference>
<feature type="region of interest" description="Disordered" evidence="4">
    <location>
        <begin position="377"/>
        <end position="472"/>
    </location>
</feature>
<dbReference type="InterPro" id="IPR010561">
    <property type="entry name" value="LIN-9/ALY1"/>
</dbReference>
<evidence type="ECO:0000313" key="6">
    <source>
        <dbReference type="EMBL" id="KAE8686638.1"/>
    </source>
</evidence>
<dbReference type="GO" id="GO:0051726">
    <property type="term" value="P:regulation of cell cycle"/>
    <property type="evidence" value="ECO:0007669"/>
    <property type="project" value="TreeGrafter"/>
</dbReference>
<dbReference type="SUPFAM" id="SSF46689">
    <property type="entry name" value="Homeodomain-like"/>
    <property type="match status" value="1"/>
</dbReference>
<sequence length="1031" mass="115614">MAPARKSKTVNKRYSSKYELSPVKEAGNSSKSNPKKKLFDKLGSLWSKAEIERFYKAYRAYGKDWKKVASAVRNRSTEMVEAFYSMNRAYLSLPDGVASVVGLIAMMTDHYSVLGGGDVERENNEPSKVPRQTQKIKRVKAHFGSSKEDDFLPQSVASSQGCLPLLEGIDFNGVKRHAVRRRTPRVPISYSYRRDDIESYDPPKKRVKKSEADDNDNEHVTAVTLTGALQRESSLQKHYNKAECRKSAPLQSFDHMLIESETTKAKHHSSSYERRVALRFWGEEPVIGTYRRGTGPMVSMEGAATGEVHRKGKQIFRKKVKVDEIMNNLSDDSGEAHSGAEEGITDTRKKNKNIVLGDESDSLYALLTLANLSTSMLPTSTVESESSAKLKEDKTTCETEKSSASEAASVGHHSDKTKHLRRKEKVLNLITEAEDGTSRKSKVGSAESSVQSRQWKPFRVPEDSPTDNDPKIAETDQVVSTLQIPTEPKHVSLPNKHQSRRKMNLKRALVSRDINSPKYTLENQPNRHSLSQDSLKENLSSCLSSSLARRWCSFEWFYSAIDYTWFAKKEFVEYLNHVGLGHIPQLTRVEWGVIRSSLGKPRRFSQRFLYEEREKLKQYQESVRQHYTQLRRGTMEGIPTDLACPLSVGQQVIAIHPKTREVNDGKILCVEHDSCRVRFDNPELGVELVMDIDCMPLNPLENFPETLRKQNLSFDKFPVTSNEYQVNGHSDFGRSGVYTPSVHPDNATYAANMLANPIKVDASRNILNAKTADPDVVSAHQTANYQPLTMAHIQGREADIQVMSELNRALDKKEAVLMELRKTNDVLENRNGGSCLKGSEPFKKHIATQKPPPNSNFIGGLASSIDSSLVSQESDSFAGEIVEGSRLKAGSMVDAAIKAMSSTKDDEDAFMRIVEALDSIDKPPFTPDIRMPLIKSTEPENGSISYQKHLVSVLPQKNEQVPSELITSCVATLLMIQTCTERQYPPADVAQIIDAAVTSLHPWSTENLQVYREIQRCMGRIKSQILALIPT</sequence>
<dbReference type="PANTHER" id="PTHR21689">
    <property type="entry name" value="LIN-9"/>
    <property type="match status" value="1"/>
</dbReference>
<reference evidence="6" key="1">
    <citation type="submission" date="2019-09" db="EMBL/GenBank/DDBJ databases">
        <title>Draft genome information of white flower Hibiscus syriacus.</title>
        <authorList>
            <person name="Kim Y.-M."/>
        </authorList>
    </citation>
    <scope>NUCLEOTIDE SEQUENCE [LARGE SCALE GENOMIC DNA]</scope>
    <source>
        <strain evidence="6">YM2019G1</strain>
    </source>
</reference>
<gene>
    <name evidence="6" type="ORF">F3Y22_tig00111053pilonHSYRG00105</name>
</gene>
<dbReference type="GO" id="GO:0006351">
    <property type="term" value="P:DNA-templated transcription"/>
    <property type="evidence" value="ECO:0007669"/>
    <property type="project" value="InterPro"/>
</dbReference>
<evidence type="ECO:0000313" key="7">
    <source>
        <dbReference type="Proteomes" id="UP000436088"/>
    </source>
</evidence>
<keyword evidence="3" id="KW-0175">Coiled coil</keyword>
<evidence type="ECO:0000256" key="2">
    <source>
        <dbReference type="ARBA" id="ARBA00023242"/>
    </source>
</evidence>
<evidence type="ECO:0000259" key="5">
    <source>
        <dbReference type="PROSITE" id="PS51293"/>
    </source>
</evidence>
<feature type="compositionally biased region" description="Basic residues" evidence="4">
    <location>
        <begin position="415"/>
        <end position="424"/>
    </location>
</feature>
<dbReference type="GO" id="GO:0017053">
    <property type="term" value="C:transcription repressor complex"/>
    <property type="evidence" value="ECO:0007669"/>
    <property type="project" value="InterPro"/>
</dbReference>